<name>A0A6I2MPY0_9FLAO</name>
<proteinExistence type="predicted"/>
<reference evidence="2 3" key="1">
    <citation type="submission" date="2019-11" db="EMBL/GenBank/DDBJ databases">
        <title>Maribacter lutea sp. nov., a marine bacterium isolated from intertidal sand.</title>
        <authorList>
            <person name="Liu A."/>
        </authorList>
    </citation>
    <scope>NUCLEOTIDE SEQUENCE [LARGE SCALE GENOMIC DNA]</scope>
    <source>
        <strain evidence="2 3">RZ05</strain>
    </source>
</reference>
<gene>
    <name evidence="2" type="ORF">GJ691_10425</name>
</gene>
<protein>
    <recommendedName>
        <fullName evidence="1">Cthe-2314-like HEPN domain-containing protein</fullName>
    </recommendedName>
</protein>
<dbReference type="EMBL" id="WKJH01000008">
    <property type="protein sequence ID" value="MRX64585.1"/>
    <property type="molecule type" value="Genomic_DNA"/>
</dbReference>
<dbReference type="Proteomes" id="UP000443153">
    <property type="component" value="Unassembled WGS sequence"/>
</dbReference>
<dbReference type="OrthoDB" id="9150777at2"/>
<organism evidence="2 3">
    <name type="scientific">Maribacter luteus</name>
    <dbReference type="NCBI Taxonomy" id="2594478"/>
    <lineage>
        <taxon>Bacteria</taxon>
        <taxon>Pseudomonadati</taxon>
        <taxon>Bacteroidota</taxon>
        <taxon>Flavobacteriia</taxon>
        <taxon>Flavobacteriales</taxon>
        <taxon>Flavobacteriaceae</taxon>
        <taxon>Maribacter</taxon>
    </lineage>
</organism>
<dbReference type="Pfam" id="PF18730">
    <property type="entry name" value="HEPN_Cthe2314"/>
    <property type="match status" value="1"/>
</dbReference>
<dbReference type="AlphaFoldDB" id="A0A6I2MPY0"/>
<sequence>MTNFDKLLEQPFLKTILLENMEFENRDRKNDKNFDLLNYLNDSFFYTIHLMTLYDQLQNSIEFLSNYRYNKKDEIGRGKHLVYNVENYIIRITSVSDRMLQMINAIFNLGINEKDVKERLVLNNSKVLKTNIPEHFKNFKKILIDFTGDRNAIIHRHSYINEELFRLEKFYNPTIVEHYFMKASPEEQEKFKFIRQQTLTNFIKKTKSDFKEVNELCFERTIPIFKVLESEFSKQKSILK</sequence>
<comment type="caution">
    <text evidence="2">The sequence shown here is derived from an EMBL/GenBank/DDBJ whole genome shotgun (WGS) entry which is preliminary data.</text>
</comment>
<evidence type="ECO:0000259" key="1">
    <source>
        <dbReference type="Pfam" id="PF18730"/>
    </source>
</evidence>
<evidence type="ECO:0000313" key="2">
    <source>
        <dbReference type="EMBL" id="MRX64585.1"/>
    </source>
</evidence>
<keyword evidence="3" id="KW-1185">Reference proteome</keyword>
<accession>A0A6I2MPY0</accession>
<dbReference type="RefSeq" id="WP_154366613.1">
    <property type="nucleotide sequence ID" value="NZ_WKJH01000008.1"/>
</dbReference>
<dbReference type="InterPro" id="IPR041394">
    <property type="entry name" value="HEPN_Cthe2314"/>
</dbReference>
<evidence type="ECO:0000313" key="3">
    <source>
        <dbReference type="Proteomes" id="UP000443153"/>
    </source>
</evidence>
<feature type="domain" description="Cthe-2314-like HEPN" evidence="1">
    <location>
        <begin position="52"/>
        <end position="186"/>
    </location>
</feature>